<organism evidence="1">
    <name type="scientific">Arion vulgaris</name>
    <dbReference type="NCBI Taxonomy" id="1028688"/>
    <lineage>
        <taxon>Eukaryota</taxon>
        <taxon>Metazoa</taxon>
        <taxon>Spiralia</taxon>
        <taxon>Lophotrochozoa</taxon>
        <taxon>Mollusca</taxon>
        <taxon>Gastropoda</taxon>
        <taxon>Heterobranchia</taxon>
        <taxon>Euthyneura</taxon>
        <taxon>Panpulmonata</taxon>
        <taxon>Eupulmonata</taxon>
        <taxon>Stylommatophora</taxon>
        <taxon>Helicina</taxon>
        <taxon>Arionoidea</taxon>
        <taxon>Arionidae</taxon>
        <taxon>Arion</taxon>
    </lineage>
</organism>
<feature type="non-terminal residue" evidence="1">
    <location>
        <position position="57"/>
    </location>
</feature>
<protein>
    <submittedName>
        <fullName evidence="1">Uncharacterized protein</fullName>
    </submittedName>
</protein>
<accession>A0A0B7B9U0</accession>
<dbReference type="EMBL" id="HACG01042191">
    <property type="protein sequence ID" value="CEK89056.1"/>
    <property type="molecule type" value="Transcribed_RNA"/>
</dbReference>
<gene>
    <name evidence="1" type="primary">ORF168728</name>
</gene>
<proteinExistence type="predicted"/>
<dbReference type="AlphaFoldDB" id="A0A0B7B9U0"/>
<name>A0A0B7B9U0_9EUPU</name>
<evidence type="ECO:0000313" key="1">
    <source>
        <dbReference type="EMBL" id="CEK89056.1"/>
    </source>
</evidence>
<reference evidence="1" key="1">
    <citation type="submission" date="2014-12" db="EMBL/GenBank/DDBJ databases">
        <title>Insight into the proteome of Arion vulgaris.</title>
        <authorList>
            <person name="Aradska J."/>
            <person name="Bulat T."/>
            <person name="Smidak R."/>
            <person name="Sarate P."/>
            <person name="Gangsoo J."/>
            <person name="Sialana F."/>
            <person name="Bilban M."/>
            <person name="Lubec G."/>
        </authorList>
    </citation>
    <scope>NUCLEOTIDE SEQUENCE</scope>
    <source>
        <tissue evidence="1">Skin</tissue>
    </source>
</reference>
<sequence>MLVRSLLVENKTYFRSKHYSSTPETSIQTLILEMYYKILNQYVIPELKCVNSSPTNA</sequence>